<keyword evidence="4" id="KW-1185">Reference proteome</keyword>
<dbReference type="AlphaFoldDB" id="A0A1B9I262"/>
<reference evidence="2" key="1">
    <citation type="submission" date="2013-07" db="EMBL/GenBank/DDBJ databases">
        <title>The Genome Sequence of Cryptococcus pinus CBS10737.</title>
        <authorList>
            <consortium name="The Broad Institute Genome Sequencing Platform"/>
            <person name="Cuomo C."/>
            <person name="Litvintseva A."/>
            <person name="Chen Y."/>
            <person name="Heitman J."/>
            <person name="Sun S."/>
            <person name="Springer D."/>
            <person name="Dromer F."/>
            <person name="Young S.K."/>
            <person name="Zeng Q."/>
            <person name="Gargeya S."/>
            <person name="Fitzgerald M."/>
            <person name="Abouelleil A."/>
            <person name="Alvarado L."/>
            <person name="Berlin A.M."/>
            <person name="Chapman S.B."/>
            <person name="Dewar J."/>
            <person name="Goldberg J."/>
            <person name="Griggs A."/>
            <person name="Gujja S."/>
            <person name="Hansen M."/>
            <person name="Howarth C."/>
            <person name="Imamovic A."/>
            <person name="Larimer J."/>
            <person name="McCowan C."/>
            <person name="Murphy C."/>
            <person name="Pearson M."/>
            <person name="Priest M."/>
            <person name="Roberts A."/>
            <person name="Saif S."/>
            <person name="Shea T."/>
            <person name="Sykes S."/>
            <person name="Wortman J."/>
            <person name="Nusbaum C."/>
            <person name="Birren B."/>
        </authorList>
    </citation>
    <scope>NUCLEOTIDE SEQUENCE [LARGE SCALE GENOMIC DNA]</scope>
    <source>
        <strain evidence="2">CBS 10737</strain>
    </source>
</reference>
<dbReference type="Proteomes" id="UP000094020">
    <property type="component" value="Chromosome 5"/>
</dbReference>
<evidence type="ECO:0000313" key="4">
    <source>
        <dbReference type="Proteomes" id="UP000094020"/>
    </source>
</evidence>
<gene>
    <name evidence="2" type="ORF">I206_04162</name>
    <name evidence="3" type="ORF">I206_104262</name>
</gene>
<feature type="compositionally biased region" description="Polar residues" evidence="1">
    <location>
        <begin position="1"/>
        <end position="20"/>
    </location>
</feature>
<dbReference type="EMBL" id="CP144523">
    <property type="protein sequence ID" value="WWC70312.1"/>
    <property type="molecule type" value="Genomic_DNA"/>
</dbReference>
<dbReference type="EMBL" id="KI894011">
    <property type="protein sequence ID" value="OCF49640.1"/>
    <property type="molecule type" value="Genomic_DNA"/>
</dbReference>
<evidence type="ECO:0000256" key="1">
    <source>
        <dbReference type="SAM" id="MobiDB-lite"/>
    </source>
</evidence>
<dbReference type="GeneID" id="30172531"/>
<reference evidence="2" key="3">
    <citation type="submission" date="2016-07" db="EMBL/GenBank/DDBJ databases">
        <title>Evolution of pathogenesis and genome organization in the Tremellales.</title>
        <authorList>
            <person name="Cuomo C."/>
            <person name="Litvintseva A."/>
            <person name="Heitman J."/>
            <person name="Chen Y."/>
            <person name="Sun S."/>
            <person name="Springer D."/>
            <person name="Dromer F."/>
            <person name="Young S."/>
            <person name="Zeng Q."/>
            <person name="Chapman S."/>
            <person name="Gujja S."/>
            <person name="Saif S."/>
            <person name="Birren B."/>
        </authorList>
    </citation>
    <scope>NUCLEOTIDE SEQUENCE</scope>
    <source>
        <strain evidence="2">CBS 10737</strain>
    </source>
</reference>
<sequence>MTSTNSHTVTPMSDKSTSVGSYVPRKGAASFKDTDGTVRSVSFFRDTRGQNGTFGTYSVSVDGDRHITGLELGTMENHADPAVKKAFEEISKAILYHDALRGTFTYNHKMEDGTEKQYSVKASTRKNGDKSAVWDFVVSDPNTSTEINKFEGVTADAVLLADGKGKYSKAFVSAFERYLDEMSGLETEKISTDFNLSVVNSSTNISV</sequence>
<organism evidence="2">
    <name type="scientific">Kwoniella pini CBS 10737</name>
    <dbReference type="NCBI Taxonomy" id="1296096"/>
    <lineage>
        <taxon>Eukaryota</taxon>
        <taxon>Fungi</taxon>
        <taxon>Dikarya</taxon>
        <taxon>Basidiomycota</taxon>
        <taxon>Agaricomycotina</taxon>
        <taxon>Tremellomycetes</taxon>
        <taxon>Tremellales</taxon>
        <taxon>Cryptococcaceae</taxon>
        <taxon>Kwoniella</taxon>
    </lineage>
</organism>
<evidence type="ECO:0000313" key="2">
    <source>
        <dbReference type="EMBL" id="OCF49640.1"/>
    </source>
</evidence>
<protein>
    <submittedName>
        <fullName evidence="2">Uncharacterized protein</fullName>
    </submittedName>
</protein>
<feature type="region of interest" description="Disordered" evidence="1">
    <location>
        <begin position="1"/>
        <end position="26"/>
    </location>
</feature>
<proteinExistence type="predicted"/>
<accession>A0A1B9I262</accession>
<reference evidence="3" key="4">
    <citation type="submission" date="2024-02" db="EMBL/GenBank/DDBJ databases">
        <title>Comparative genomics of Cryptococcus and Kwoniella reveals pathogenesis evolution and contrasting modes of karyotype evolution via chromosome fusion or intercentromeric recombination.</title>
        <authorList>
            <person name="Coelho M.A."/>
            <person name="David-Palma M."/>
            <person name="Shea T."/>
            <person name="Bowers K."/>
            <person name="McGinley-Smith S."/>
            <person name="Mohammad A.W."/>
            <person name="Gnirke A."/>
            <person name="Yurkov A.M."/>
            <person name="Nowrousian M."/>
            <person name="Sun S."/>
            <person name="Cuomo C.A."/>
            <person name="Heitman J."/>
        </authorList>
    </citation>
    <scope>NUCLEOTIDE SEQUENCE</scope>
    <source>
        <strain evidence="3">CBS 10737</strain>
    </source>
</reference>
<evidence type="ECO:0000313" key="3">
    <source>
        <dbReference type="EMBL" id="WWC70312.1"/>
    </source>
</evidence>
<name>A0A1B9I262_9TREE</name>
<dbReference type="KEGG" id="kpin:30172531"/>
<dbReference type="RefSeq" id="XP_019010859.1">
    <property type="nucleotide sequence ID" value="XM_019155901.1"/>
</dbReference>
<reference evidence="3" key="2">
    <citation type="submission" date="2013-07" db="EMBL/GenBank/DDBJ databases">
        <authorList>
            <consortium name="The Broad Institute Genome Sequencing Platform"/>
            <person name="Cuomo C."/>
            <person name="Litvintseva A."/>
            <person name="Chen Y."/>
            <person name="Heitman J."/>
            <person name="Sun S."/>
            <person name="Springer D."/>
            <person name="Dromer F."/>
            <person name="Young S.K."/>
            <person name="Zeng Q."/>
            <person name="Gargeya S."/>
            <person name="Fitzgerald M."/>
            <person name="Abouelleil A."/>
            <person name="Alvarado L."/>
            <person name="Berlin A.M."/>
            <person name="Chapman S.B."/>
            <person name="Dewar J."/>
            <person name="Goldberg J."/>
            <person name="Griggs A."/>
            <person name="Gujja S."/>
            <person name="Hansen M."/>
            <person name="Howarth C."/>
            <person name="Imamovic A."/>
            <person name="Larimer J."/>
            <person name="McCowan C."/>
            <person name="Murphy C."/>
            <person name="Pearson M."/>
            <person name="Priest M."/>
            <person name="Roberts A."/>
            <person name="Saif S."/>
            <person name="Shea T."/>
            <person name="Sykes S."/>
            <person name="Wortman J."/>
            <person name="Nusbaum C."/>
            <person name="Birren B."/>
        </authorList>
    </citation>
    <scope>NUCLEOTIDE SEQUENCE</scope>
    <source>
        <strain evidence="3">CBS 10737</strain>
    </source>
</reference>